<dbReference type="AlphaFoldDB" id="A0A140DXA9"/>
<dbReference type="KEGG" id="fro:AALO17_21520"/>
<proteinExistence type="predicted"/>
<protein>
    <submittedName>
        <fullName evidence="1">Uncharacterized protein</fullName>
    </submittedName>
</protein>
<gene>
    <name evidence="1" type="ORF">AALO17_21520</name>
</gene>
<organism evidence="1 2">
    <name type="scientific">Faecalibaculum rodentium</name>
    <dbReference type="NCBI Taxonomy" id="1702221"/>
    <lineage>
        <taxon>Bacteria</taxon>
        <taxon>Bacillati</taxon>
        <taxon>Bacillota</taxon>
        <taxon>Erysipelotrichia</taxon>
        <taxon>Erysipelotrichales</taxon>
        <taxon>Erysipelotrichaceae</taxon>
        <taxon>Faecalibaculum</taxon>
    </lineage>
</organism>
<dbReference type="Proteomes" id="UP000069771">
    <property type="component" value="Chromosome"/>
</dbReference>
<accession>A0A140DXA9</accession>
<reference evidence="1 2" key="1">
    <citation type="journal article" date="2016" name="Gut Pathog.">
        <title>Whole genome sequencing of "Faecalibaculum rodentium" ALO17, isolated from C57BL/6J laboratory mouse feces.</title>
        <authorList>
            <person name="Lim S."/>
            <person name="Chang D.H."/>
            <person name="Ahn S."/>
            <person name="Kim B.C."/>
        </authorList>
    </citation>
    <scope>NUCLEOTIDE SEQUENCE [LARGE SCALE GENOMIC DNA]</scope>
    <source>
        <strain evidence="1 2">Alo17</strain>
    </source>
</reference>
<evidence type="ECO:0000313" key="1">
    <source>
        <dbReference type="EMBL" id="AMK55286.1"/>
    </source>
</evidence>
<dbReference type="EMBL" id="CP011391">
    <property type="protein sequence ID" value="AMK55286.1"/>
    <property type="molecule type" value="Genomic_DNA"/>
</dbReference>
<name>A0A140DXA9_9FIRM</name>
<keyword evidence="2" id="KW-1185">Reference proteome</keyword>
<evidence type="ECO:0000313" key="2">
    <source>
        <dbReference type="Proteomes" id="UP000069771"/>
    </source>
</evidence>
<sequence>MDSIPFLFPGSRKAARDTVFETTQSKVSAMHQLKPLY</sequence>